<evidence type="ECO:0000259" key="1">
    <source>
        <dbReference type="SMART" id="SM00829"/>
    </source>
</evidence>
<dbReference type="SUPFAM" id="SSF50129">
    <property type="entry name" value="GroES-like"/>
    <property type="match status" value="1"/>
</dbReference>
<name>A0A1H9MHJ4_9GAMM</name>
<dbReference type="Proteomes" id="UP000199233">
    <property type="component" value="Unassembled WGS sequence"/>
</dbReference>
<dbReference type="RefSeq" id="WP_093289692.1">
    <property type="nucleotide sequence ID" value="NZ_FOFS01000023.1"/>
</dbReference>
<protein>
    <submittedName>
        <fullName evidence="2">NADPH:quinone reductase</fullName>
    </submittedName>
</protein>
<dbReference type="InterPro" id="IPR011032">
    <property type="entry name" value="GroES-like_sf"/>
</dbReference>
<dbReference type="InterPro" id="IPR020843">
    <property type="entry name" value="ER"/>
</dbReference>
<dbReference type="CDD" id="cd08276">
    <property type="entry name" value="MDR7"/>
    <property type="match status" value="1"/>
</dbReference>
<dbReference type="Gene3D" id="3.90.180.10">
    <property type="entry name" value="Medium-chain alcohol dehydrogenases, catalytic domain"/>
    <property type="match status" value="1"/>
</dbReference>
<dbReference type="Pfam" id="PF08240">
    <property type="entry name" value="ADH_N"/>
    <property type="match status" value="1"/>
</dbReference>
<reference evidence="2 3" key="1">
    <citation type="submission" date="2016-10" db="EMBL/GenBank/DDBJ databases">
        <authorList>
            <person name="de Groot N.N."/>
        </authorList>
    </citation>
    <scope>NUCLEOTIDE SEQUENCE [LARGE SCALE GENOMIC DNA]</scope>
    <source>
        <strain evidence="2 3">DSM 25927</strain>
    </source>
</reference>
<dbReference type="InterPro" id="IPR036291">
    <property type="entry name" value="NAD(P)-bd_dom_sf"/>
</dbReference>
<sequence>MMQAWAWQHFSSDEGLQLRQRPMPQAGPGEVLLRVHANSLNRRDLMAVRGLLPRPPAASIVPLCDGAGEIAALGPGVTTFAPGERVLAIFNPRWQTGPLRPEYGGATRGSDVDGLLCEYAVLPAQGVLRYPAYLSAAEAATLPCAAVTAWLALFAKSQLQAGETVLVLGSGAVALFTLQLARAAGARVIMSSSSAQRAERLRALGAEKVFDHRRNDWPAQLQQHCGGADVIVETGGGGSYPQSLQAAAFNARIALVGLISGVHDAGGTLASILFRNLTVRAVQVGSRQDTEAMLRFIESVQLRPIIDSRHSFQAPLAAYQRLESGEAFGKVVIESCGS</sequence>
<organism evidence="2 3">
    <name type="scientific">Solimonas aquatica</name>
    <dbReference type="NCBI Taxonomy" id="489703"/>
    <lineage>
        <taxon>Bacteria</taxon>
        <taxon>Pseudomonadati</taxon>
        <taxon>Pseudomonadota</taxon>
        <taxon>Gammaproteobacteria</taxon>
        <taxon>Nevskiales</taxon>
        <taxon>Nevskiaceae</taxon>
        <taxon>Solimonas</taxon>
    </lineage>
</organism>
<dbReference type="GO" id="GO:0016491">
    <property type="term" value="F:oxidoreductase activity"/>
    <property type="evidence" value="ECO:0007669"/>
    <property type="project" value="InterPro"/>
</dbReference>
<dbReference type="PANTHER" id="PTHR45033">
    <property type="match status" value="1"/>
</dbReference>
<keyword evidence="3" id="KW-1185">Reference proteome</keyword>
<dbReference type="EMBL" id="FOFS01000023">
    <property type="protein sequence ID" value="SER22989.1"/>
    <property type="molecule type" value="Genomic_DNA"/>
</dbReference>
<accession>A0A1H9MHJ4</accession>
<dbReference type="Gene3D" id="3.40.50.720">
    <property type="entry name" value="NAD(P)-binding Rossmann-like Domain"/>
    <property type="match status" value="1"/>
</dbReference>
<dbReference type="STRING" id="489703.SAMN04488038_12316"/>
<dbReference type="AlphaFoldDB" id="A0A1H9MHJ4"/>
<evidence type="ECO:0000313" key="3">
    <source>
        <dbReference type="Proteomes" id="UP000199233"/>
    </source>
</evidence>
<dbReference type="OrthoDB" id="9780520at2"/>
<gene>
    <name evidence="2" type="ORF">SAMN04488038_12316</name>
</gene>
<dbReference type="InterPro" id="IPR052711">
    <property type="entry name" value="Zinc_ADH-like"/>
</dbReference>
<dbReference type="SMART" id="SM00829">
    <property type="entry name" value="PKS_ER"/>
    <property type="match status" value="1"/>
</dbReference>
<dbReference type="InterPro" id="IPR013154">
    <property type="entry name" value="ADH-like_N"/>
</dbReference>
<proteinExistence type="predicted"/>
<dbReference type="Pfam" id="PF00107">
    <property type="entry name" value="ADH_zinc_N"/>
    <property type="match status" value="1"/>
</dbReference>
<dbReference type="InterPro" id="IPR013149">
    <property type="entry name" value="ADH-like_C"/>
</dbReference>
<dbReference type="SUPFAM" id="SSF51735">
    <property type="entry name" value="NAD(P)-binding Rossmann-fold domains"/>
    <property type="match status" value="1"/>
</dbReference>
<dbReference type="PANTHER" id="PTHR45033:SF2">
    <property type="entry name" value="ZINC-TYPE ALCOHOL DEHYDROGENASE-LIKE PROTEIN C1773.06C"/>
    <property type="match status" value="1"/>
</dbReference>
<evidence type="ECO:0000313" key="2">
    <source>
        <dbReference type="EMBL" id="SER22989.1"/>
    </source>
</evidence>
<feature type="domain" description="Enoyl reductase (ER)" evidence="1">
    <location>
        <begin position="11"/>
        <end position="333"/>
    </location>
</feature>